<evidence type="ECO:0000313" key="2">
    <source>
        <dbReference type="EMBL" id="RFB04571.1"/>
    </source>
</evidence>
<dbReference type="OrthoDB" id="9799122at2"/>
<dbReference type="InParanoid" id="A0A371RGK2"/>
<evidence type="ECO:0000259" key="1">
    <source>
        <dbReference type="Pfam" id="PF01323"/>
    </source>
</evidence>
<dbReference type="CDD" id="cd03024">
    <property type="entry name" value="DsbA_FrnE"/>
    <property type="match status" value="1"/>
</dbReference>
<feature type="domain" description="DSBA-like thioredoxin" evidence="1">
    <location>
        <begin position="9"/>
        <end position="201"/>
    </location>
</feature>
<dbReference type="Pfam" id="PF01323">
    <property type="entry name" value="DSBA"/>
    <property type="match status" value="1"/>
</dbReference>
<keyword evidence="3" id="KW-1185">Reference proteome</keyword>
<protein>
    <submittedName>
        <fullName evidence="2">DsbA family oxidoreductase</fullName>
    </submittedName>
</protein>
<comment type="caution">
    <text evidence="2">The sequence shown here is derived from an EMBL/GenBank/DDBJ whole genome shotgun (WGS) entry which is preliminary data.</text>
</comment>
<dbReference type="RefSeq" id="WP_116391203.1">
    <property type="nucleotide sequence ID" value="NZ_QUQO01000001.1"/>
</dbReference>
<dbReference type="InterPro" id="IPR036249">
    <property type="entry name" value="Thioredoxin-like_sf"/>
</dbReference>
<proteinExistence type="predicted"/>
<dbReference type="Proteomes" id="UP000264589">
    <property type="component" value="Unassembled WGS sequence"/>
</dbReference>
<name>A0A371RGK2_9PROT</name>
<dbReference type="EMBL" id="QUQO01000001">
    <property type="protein sequence ID" value="RFB04571.1"/>
    <property type="molecule type" value="Genomic_DNA"/>
</dbReference>
<dbReference type="AlphaFoldDB" id="A0A371RGK2"/>
<reference evidence="2 3" key="1">
    <citation type="submission" date="2018-08" db="EMBL/GenBank/DDBJ databases">
        <title>Parvularcula sp. SM1705, isolated from surface water of the South Sea China.</title>
        <authorList>
            <person name="Sun L."/>
        </authorList>
    </citation>
    <scope>NUCLEOTIDE SEQUENCE [LARGE SCALE GENOMIC DNA]</scope>
    <source>
        <strain evidence="2 3">SM1705</strain>
    </source>
</reference>
<dbReference type="GO" id="GO:0016491">
    <property type="term" value="F:oxidoreductase activity"/>
    <property type="evidence" value="ECO:0007669"/>
    <property type="project" value="InterPro"/>
</dbReference>
<accession>A0A371RGK2</accession>
<dbReference type="Gene3D" id="3.40.30.10">
    <property type="entry name" value="Glutaredoxin"/>
    <property type="match status" value="1"/>
</dbReference>
<dbReference type="PANTHER" id="PTHR13887">
    <property type="entry name" value="GLUTATHIONE S-TRANSFERASE KAPPA"/>
    <property type="match status" value="1"/>
</dbReference>
<gene>
    <name evidence="2" type="ORF">DX908_04310</name>
</gene>
<dbReference type="PANTHER" id="PTHR13887:SF41">
    <property type="entry name" value="THIOREDOXIN SUPERFAMILY PROTEIN"/>
    <property type="match status" value="1"/>
</dbReference>
<sequence>MTTSRKKLTLDIVLDVVCPWCYIGFRGLDWALMALSFDYTLDVRFRPYRLDPECPPEGRDRESTLARKFPDPAVRLASKKALVDAMQDVGLSFDPETPSRLPDTTDSHRLIRWAAEEGLAHEVVAGLFEAYWQHGEDVSRPDVLAQIASAAGLDEDEIRQRLATSEDRHAVRQEAAELRGGGLAGVPGFIINEAAGFEGALPKADLLAAIRQLAEETDAPD</sequence>
<organism evidence="2 3">
    <name type="scientific">Parvularcula marina</name>
    <dbReference type="NCBI Taxonomy" id="2292771"/>
    <lineage>
        <taxon>Bacteria</taxon>
        <taxon>Pseudomonadati</taxon>
        <taxon>Pseudomonadota</taxon>
        <taxon>Alphaproteobacteria</taxon>
        <taxon>Parvularculales</taxon>
        <taxon>Parvularculaceae</taxon>
        <taxon>Parvularcula</taxon>
    </lineage>
</organism>
<evidence type="ECO:0000313" key="3">
    <source>
        <dbReference type="Proteomes" id="UP000264589"/>
    </source>
</evidence>
<dbReference type="SUPFAM" id="SSF52833">
    <property type="entry name" value="Thioredoxin-like"/>
    <property type="match status" value="1"/>
</dbReference>
<dbReference type="InterPro" id="IPR001853">
    <property type="entry name" value="DSBA-like_thioredoxin_dom"/>
</dbReference>